<name>A0A2T0MR22_9ACTN</name>
<dbReference type="AlphaFoldDB" id="A0A2T0MR22"/>
<keyword evidence="6 11" id="KW-1133">Transmembrane helix</keyword>
<keyword evidence="5 14" id="KW-0067">ATP-binding</keyword>
<evidence type="ECO:0000256" key="3">
    <source>
        <dbReference type="ARBA" id="ARBA00022692"/>
    </source>
</evidence>
<keyword evidence="4" id="KW-0547">Nucleotide-binding</keyword>
<comment type="caution">
    <text evidence="14">The sequence shown here is derived from an EMBL/GenBank/DDBJ whole genome shotgun (WGS) entry which is preliminary data.</text>
</comment>
<feature type="transmembrane region" description="Helical" evidence="11">
    <location>
        <begin position="131"/>
        <end position="149"/>
    </location>
</feature>
<dbReference type="PANTHER" id="PTHR24221">
    <property type="entry name" value="ATP-BINDING CASSETTE SUB-FAMILY B"/>
    <property type="match status" value="1"/>
</dbReference>
<comment type="function">
    <text evidence="8">ABC transporter involved in fatty acid import. Transmembrane domains (TMD) form a pore in the membrane and the ATP-binding domain (NBD) is responsible for energy generation.</text>
</comment>
<keyword evidence="2" id="KW-0813">Transport</keyword>
<comment type="similarity">
    <text evidence="9">Belongs to the ABC transporter superfamily. Lipid exporter (TC 3.A.1.106) family.</text>
</comment>
<dbReference type="InterPro" id="IPR011527">
    <property type="entry name" value="ABC1_TM_dom"/>
</dbReference>
<evidence type="ECO:0000256" key="8">
    <source>
        <dbReference type="ARBA" id="ARBA00055053"/>
    </source>
</evidence>
<dbReference type="InterPro" id="IPR027417">
    <property type="entry name" value="P-loop_NTPase"/>
</dbReference>
<dbReference type="InterPro" id="IPR036640">
    <property type="entry name" value="ABC1_TM_sf"/>
</dbReference>
<dbReference type="GO" id="GO:0016887">
    <property type="term" value="F:ATP hydrolysis activity"/>
    <property type="evidence" value="ECO:0007669"/>
    <property type="project" value="InterPro"/>
</dbReference>
<feature type="transmembrane region" description="Helical" evidence="11">
    <location>
        <begin position="155"/>
        <end position="174"/>
    </location>
</feature>
<dbReference type="GO" id="GO:0005886">
    <property type="term" value="C:plasma membrane"/>
    <property type="evidence" value="ECO:0007669"/>
    <property type="project" value="UniProtKB-SubCell"/>
</dbReference>
<proteinExistence type="inferred from homology"/>
<evidence type="ECO:0000256" key="2">
    <source>
        <dbReference type="ARBA" id="ARBA00022448"/>
    </source>
</evidence>
<dbReference type="GO" id="GO:0005524">
    <property type="term" value="F:ATP binding"/>
    <property type="evidence" value="ECO:0007669"/>
    <property type="project" value="UniProtKB-KW"/>
</dbReference>
<feature type="transmembrane region" description="Helical" evidence="11">
    <location>
        <begin position="50"/>
        <end position="73"/>
    </location>
</feature>
<dbReference type="RefSeq" id="WP_181308035.1">
    <property type="nucleotide sequence ID" value="NZ_PVNG01000016.1"/>
</dbReference>
<dbReference type="PROSITE" id="PS50893">
    <property type="entry name" value="ABC_TRANSPORTER_2"/>
    <property type="match status" value="1"/>
</dbReference>
<dbReference type="GO" id="GO:0140359">
    <property type="term" value="F:ABC-type transporter activity"/>
    <property type="evidence" value="ECO:0007669"/>
    <property type="project" value="InterPro"/>
</dbReference>
<dbReference type="InterPro" id="IPR003439">
    <property type="entry name" value="ABC_transporter-like_ATP-bd"/>
</dbReference>
<feature type="domain" description="ABC transmembrane type-1" evidence="13">
    <location>
        <begin position="17"/>
        <end position="296"/>
    </location>
</feature>
<accession>A0A2T0MR22</accession>
<evidence type="ECO:0000256" key="5">
    <source>
        <dbReference type="ARBA" id="ARBA00022840"/>
    </source>
</evidence>
<dbReference type="SUPFAM" id="SSF90123">
    <property type="entry name" value="ABC transporter transmembrane region"/>
    <property type="match status" value="1"/>
</dbReference>
<dbReference type="Gene3D" id="3.40.50.300">
    <property type="entry name" value="P-loop containing nucleotide triphosphate hydrolases"/>
    <property type="match status" value="1"/>
</dbReference>
<keyword evidence="7 11" id="KW-0472">Membrane</keyword>
<comment type="subcellular location">
    <subcellularLocation>
        <location evidence="1">Cell membrane</location>
        <topology evidence="1">Multi-pass membrane protein</topology>
    </subcellularLocation>
</comment>
<dbReference type="FunFam" id="3.40.50.300:FF:000287">
    <property type="entry name" value="Multidrug ABC transporter ATP-binding protein"/>
    <property type="match status" value="1"/>
</dbReference>
<dbReference type="InterPro" id="IPR003593">
    <property type="entry name" value="AAA+_ATPase"/>
</dbReference>
<protein>
    <recommendedName>
        <fullName evidence="10">Fatty acid ABC transporter ATP-binding/permease protein</fullName>
    </recommendedName>
</protein>
<dbReference type="PROSITE" id="PS00211">
    <property type="entry name" value="ABC_TRANSPORTER_1"/>
    <property type="match status" value="1"/>
</dbReference>
<feature type="domain" description="ABC transporter" evidence="12">
    <location>
        <begin position="332"/>
        <end position="566"/>
    </location>
</feature>
<dbReference type="GO" id="GO:0034040">
    <property type="term" value="F:ATPase-coupled lipid transmembrane transporter activity"/>
    <property type="evidence" value="ECO:0007669"/>
    <property type="project" value="TreeGrafter"/>
</dbReference>
<dbReference type="Pfam" id="PF00005">
    <property type="entry name" value="ABC_tran"/>
    <property type="match status" value="1"/>
</dbReference>
<evidence type="ECO:0000256" key="1">
    <source>
        <dbReference type="ARBA" id="ARBA00004651"/>
    </source>
</evidence>
<dbReference type="Pfam" id="PF00664">
    <property type="entry name" value="ABC_membrane"/>
    <property type="match status" value="1"/>
</dbReference>
<feature type="transmembrane region" description="Helical" evidence="11">
    <location>
        <begin position="231"/>
        <end position="257"/>
    </location>
</feature>
<gene>
    <name evidence="14" type="ORF">B0I32_11648</name>
</gene>
<evidence type="ECO:0000256" key="6">
    <source>
        <dbReference type="ARBA" id="ARBA00022989"/>
    </source>
</evidence>
<dbReference type="SUPFAM" id="SSF52540">
    <property type="entry name" value="P-loop containing nucleoside triphosphate hydrolases"/>
    <property type="match status" value="1"/>
</dbReference>
<keyword evidence="3 11" id="KW-0812">Transmembrane</keyword>
<organism evidence="14 15">
    <name type="scientific">Nonomuraea fuscirosea</name>
    <dbReference type="NCBI Taxonomy" id="1291556"/>
    <lineage>
        <taxon>Bacteria</taxon>
        <taxon>Bacillati</taxon>
        <taxon>Actinomycetota</taxon>
        <taxon>Actinomycetes</taxon>
        <taxon>Streptosporangiales</taxon>
        <taxon>Streptosporangiaceae</taxon>
        <taxon>Nonomuraea</taxon>
    </lineage>
</organism>
<evidence type="ECO:0000259" key="12">
    <source>
        <dbReference type="PROSITE" id="PS50893"/>
    </source>
</evidence>
<sequence length="571" mass="60222">MTPRLLRLAAAVPGRLALGTAVTLAVTATHVGQGIAIAQALAVVFAGAPWQGVLVPLAVVAVMLVTRAALLWAGELVVVTTGRAVKDSLRRRLYARLFELGPGYTAANRTGATQATVVDGVEKIDVYVSRFLSQLLGAALGALAILTGLVLVDPVIGGVLFAGALAITATPLLARRLQAERAGWFWGLWRRLGAEYLDVLQGMTTLKAFGVSRERGRELARESHDFYRASIGFVAVANLRTGAMGLLSVAGVCLAIGLGAVRLAGGQLDVLGLLLVLLLAREAFRPLEELQKAYHSAYPAISAAGGIFELLDAEPAVTEARRPQPPPVSASISFDRVSFGYRDGRDVVSDLSFAVEEGRTVAIVGRSGAGKSTIVSLLLRFFDPRSGRVLLGGHDVRELSLARLRGLIAVVAQDTYLFHGTVRDNLLLGRPDADAGQVEAAAAAAGAHDFIARLPDGYDTVVGERGVTLSGGERQRVAIARALLKDAPILVLDEATSSIDSANEAQIQRALDRLAAGRTTLVIAHRLSTVRDADRILLLDHGRVAAAGTHSELLERSAGYQRLVAAQAVSR</sequence>
<dbReference type="Gene3D" id="1.20.1560.10">
    <property type="entry name" value="ABC transporter type 1, transmembrane domain"/>
    <property type="match status" value="1"/>
</dbReference>
<evidence type="ECO:0000313" key="14">
    <source>
        <dbReference type="EMBL" id="PRX60657.1"/>
    </source>
</evidence>
<keyword evidence="15" id="KW-1185">Reference proteome</keyword>
<evidence type="ECO:0000256" key="9">
    <source>
        <dbReference type="ARBA" id="ARBA00061644"/>
    </source>
</evidence>
<reference evidence="14 15" key="1">
    <citation type="submission" date="2018-03" db="EMBL/GenBank/DDBJ databases">
        <title>Genomic Encyclopedia of Type Strains, Phase III (KMG-III): the genomes of soil and plant-associated and newly described type strains.</title>
        <authorList>
            <person name="Whitman W."/>
        </authorList>
    </citation>
    <scope>NUCLEOTIDE SEQUENCE [LARGE SCALE GENOMIC DNA]</scope>
    <source>
        <strain evidence="14 15">CGMCC 4.7104</strain>
    </source>
</reference>
<dbReference type="PANTHER" id="PTHR24221:SF646">
    <property type="entry name" value="HAEMOLYSIN SECRETION ATP-BINDING PROTEIN"/>
    <property type="match status" value="1"/>
</dbReference>
<dbReference type="InterPro" id="IPR039421">
    <property type="entry name" value="Type_1_exporter"/>
</dbReference>
<dbReference type="SMART" id="SM00382">
    <property type="entry name" value="AAA"/>
    <property type="match status" value="1"/>
</dbReference>
<dbReference type="PROSITE" id="PS50929">
    <property type="entry name" value="ABC_TM1F"/>
    <property type="match status" value="1"/>
</dbReference>
<dbReference type="Proteomes" id="UP000238312">
    <property type="component" value="Unassembled WGS sequence"/>
</dbReference>
<evidence type="ECO:0000259" key="13">
    <source>
        <dbReference type="PROSITE" id="PS50929"/>
    </source>
</evidence>
<evidence type="ECO:0000256" key="4">
    <source>
        <dbReference type="ARBA" id="ARBA00022741"/>
    </source>
</evidence>
<evidence type="ECO:0000256" key="11">
    <source>
        <dbReference type="SAM" id="Phobius"/>
    </source>
</evidence>
<evidence type="ECO:0000256" key="7">
    <source>
        <dbReference type="ARBA" id="ARBA00023136"/>
    </source>
</evidence>
<dbReference type="InterPro" id="IPR017871">
    <property type="entry name" value="ABC_transporter-like_CS"/>
</dbReference>
<evidence type="ECO:0000313" key="15">
    <source>
        <dbReference type="Proteomes" id="UP000238312"/>
    </source>
</evidence>
<evidence type="ECO:0000256" key="10">
    <source>
        <dbReference type="ARBA" id="ARBA00071747"/>
    </source>
</evidence>
<dbReference type="EMBL" id="PVNG01000016">
    <property type="protein sequence ID" value="PRX60657.1"/>
    <property type="molecule type" value="Genomic_DNA"/>
</dbReference>